<comment type="caution">
    <text evidence="6">The sequence shown here is derived from an EMBL/GenBank/DDBJ whole genome shotgun (WGS) entry which is preliminary data.</text>
</comment>
<keyword evidence="4" id="KW-0560">Oxidoreductase</keyword>
<feature type="transmembrane region" description="Helical" evidence="5">
    <location>
        <begin position="473"/>
        <end position="491"/>
    </location>
</feature>
<dbReference type="EMBL" id="MU151053">
    <property type="protein sequence ID" value="KAF9454662.1"/>
    <property type="molecule type" value="Genomic_DNA"/>
</dbReference>
<evidence type="ECO:0000256" key="2">
    <source>
        <dbReference type="ARBA" id="ARBA00022630"/>
    </source>
</evidence>
<dbReference type="InterPro" id="IPR020946">
    <property type="entry name" value="Flavin_mOase-like"/>
</dbReference>
<dbReference type="GO" id="GO:0050660">
    <property type="term" value="F:flavin adenine dinucleotide binding"/>
    <property type="evidence" value="ECO:0007669"/>
    <property type="project" value="InterPro"/>
</dbReference>
<keyword evidence="5" id="KW-0812">Transmembrane</keyword>
<dbReference type="OrthoDB" id="74360at2759"/>
<evidence type="ECO:0000256" key="3">
    <source>
        <dbReference type="ARBA" id="ARBA00022827"/>
    </source>
</evidence>
<dbReference type="SUPFAM" id="SSF51905">
    <property type="entry name" value="FAD/NAD(P)-binding domain"/>
    <property type="match status" value="1"/>
</dbReference>
<name>A0A9P5XQH5_9AGAR</name>
<reference evidence="6" key="1">
    <citation type="submission" date="2020-11" db="EMBL/GenBank/DDBJ databases">
        <authorList>
            <consortium name="DOE Joint Genome Institute"/>
            <person name="Ahrendt S."/>
            <person name="Riley R."/>
            <person name="Andreopoulos W."/>
            <person name="Labutti K."/>
            <person name="Pangilinan J."/>
            <person name="Ruiz-Duenas F.J."/>
            <person name="Barrasa J.M."/>
            <person name="Sanchez-Garcia M."/>
            <person name="Camarero S."/>
            <person name="Miyauchi S."/>
            <person name="Serrano A."/>
            <person name="Linde D."/>
            <person name="Babiker R."/>
            <person name="Drula E."/>
            <person name="Ayuso-Fernandez I."/>
            <person name="Pacheco R."/>
            <person name="Padilla G."/>
            <person name="Ferreira P."/>
            <person name="Barriuso J."/>
            <person name="Kellner H."/>
            <person name="Castanera R."/>
            <person name="Alfaro M."/>
            <person name="Ramirez L."/>
            <person name="Pisabarro A.G."/>
            <person name="Kuo A."/>
            <person name="Tritt A."/>
            <person name="Lipzen A."/>
            <person name="He G."/>
            <person name="Yan M."/>
            <person name="Ng V."/>
            <person name="Cullen D."/>
            <person name="Martin F."/>
            <person name="Rosso M.-N."/>
            <person name="Henrissat B."/>
            <person name="Hibbett D."/>
            <person name="Martinez A.T."/>
            <person name="Grigoriev I.V."/>
        </authorList>
    </citation>
    <scope>NUCLEOTIDE SEQUENCE</scope>
    <source>
        <strain evidence="6">MF-IS2</strain>
    </source>
</reference>
<keyword evidence="7" id="KW-1185">Reference proteome</keyword>
<dbReference type="PANTHER" id="PTHR42877:SF4">
    <property type="entry name" value="FAD_NAD(P)-BINDING DOMAIN-CONTAINING PROTEIN-RELATED"/>
    <property type="match status" value="1"/>
</dbReference>
<dbReference type="PANTHER" id="PTHR42877">
    <property type="entry name" value="L-ORNITHINE N(5)-MONOOXYGENASE-RELATED"/>
    <property type="match status" value="1"/>
</dbReference>
<accession>A0A9P5XQH5</accession>
<dbReference type="GO" id="GO:0004499">
    <property type="term" value="F:N,N-dimethylaniline monooxygenase activity"/>
    <property type="evidence" value="ECO:0007669"/>
    <property type="project" value="InterPro"/>
</dbReference>
<feature type="transmembrane region" description="Helical" evidence="5">
    <location>
        <begin position="12"/>
        <end position="31"/>
    </location>
</feature>
<organism evidence="6 7">
    <name type="scientific">Macrolepiota fuliginosa MF-IS2</name>
    <dbReference type="NCBI Taxonomy" id="1400762"/>
    <lineage>
        <taxon>Eukaryota</taxon>
        <taxon>Fungi</taxon>
        <taxon>Dikarya</taxon>
        <taxon>Basidiomycota</taxon>
        <taxon>Agaricomycotina</taxon>
        <taxon>Agaricomycetes</taxon>
        <taxon>Agaricomycetidae</taxon>
        <taxon>Agaricales</taxon>
        <taxon>Agaricineae</taxon>
        <taxon>Agaricaceae</taxon>
        <taxon>Macrolepiota</taxon>
    </lineage>
</organism>
<evidence type="ECO:0000256" key="5">
    <source>
        <dbReference type="SAM" id="Phobius"/>
    </source>
</evidence>
<dbReference type="InterPro" id="IPR036188">
    <property type="entry name" value="FAD/NAD-bd_sf"/>
</dbReference>
<dbReference type="Gene3D" id="3.50.50.60">
    <property type="entry name" value="FAD/NAD(P)-binding domain"/>
    <property type="match status" value="2"/>
</dbReference>
<dbReference type="InterPro" id="IPR051209">
    <property type="entry name" value="FAD-bind_Monooxygenase_sf"/>
</dbReference>
<feature type="transmembrane region" description="Helical" evidence="5">
    <location>
        <begin position="516"/>
        <end position="535"/>
    </location>
</feature>
<dbReference type="Proteomes" id="UP000807342">
    <property type="component" value="Unassembled WGS sequence"/>
</dbReference>
<sequence length="537" mass="61435">MANEISKDSKRVPHIVIIGAGLAGISAGIQLKRQLGFENFTIYEKAGSVGGTWRDNTYPGCGCDVPAHWYSLSTDLNPDWESYYVGQPQLRAYWEGLWKKYSLDSKTKLATSVSLAEWDREKQRYKVTVKDEKNGEESVIEAEVVINAIGGFFEPLYPKEFESGLERFKGVTWHAARWRHDVELKGKRVGVIGNGCSAAQFVPEISKDPSVQVINFCRTPQWFVPRGNYKYSALTKWIFRHVPFVMRWYRNLIMARSDLVSLIFRKDNKFWISLAKKEMTRYIRHMAPKEYLDKLTPSYSPGCKRIIVDPNYLKSLHRPNVSLNWDVIEGVVEEGIKLKTGEVVPLDIIIFGTGYALEPQGIETKGSNGNTMREYFEEQGGATAYLGSSMPGFPNFYTLLGPNVATGHASVIFSQEAQINLALQLIKPVVEGKVRYFEVTSEATDKYNVWLQNRLQNSVWTDCMSYYRSDRKFGKIIATFPGPVALFWWLCRTPKWDRYRAVGAETWVEEQRSQRVFRRLVFIFVLSVSASAVYIRA</sequence>
<evidence type="ECO:0000256" key="4">
    <source>
        <dbReference type="ARBA" id="ARBA00023002"/>
    </source>
</evidence>
<comment type="similarity">
    <text evidence="1">Belongs to the FAD-binding monooxygenase family.</text>
</comment>
<keyword evidence="3" id="KW-0274">FAD</keyword>
<keyword evidence="5" id="KW-0472">Membrane</keyword>
<keyword evidence="5" id="KW-1133">Transmembrane helix</keyword>
<gene>
    <name evidence="6" type="ORF">P691DRAFT_835285</name>
</gene>
<dbReference type="GO" id="GO:0050661">
    <property type="term" value="F:NADP binding"/>
    <property type="evidence" value="ECO:0007669"/>
    <property type="project" value="InterPro"/>
</dbReference>
<keyword evidence="2" id="KW-0285">Flavoprotein</keyword>
<evidence type="ECO:0000313" key="6">
    <source>
        <dbReference type="EMBL" id="KAF9454662.1"/>
    </source>
</evidence>
<evidence type="ECO:0000313" key="7">
    <source>
        <dbReference type="Proteomes" id="UP000807342"/>
    </source>
</evidence>
<dbReference type="Pfam" id="PF00743">
    <property type="entry name" value="FMO-like"/>
    <property type="match status" value="1"/>
</dbReference>
<protein>
    <submittedName>
        <fullName evidence="6">FAD/NAD(P)-binding domain-containing protein</fullName>
    </submittedName>
</protein>
<proteinExistence type="inferred from homology"/>
<dbReference type="AlphaFoldDB" id="A0A9P5XQH5"/>
<evidence type="ECO:0000256" key="1">
    <source>
        <dbReference type="ARBA" id="ARBA00010139"/>
    </source>
</evidence>